<dbReference type="HOGENOM" id="CLU_3018018_0_0_1"/>
<proteinExistence type="predicted"/>
<organism evidence="1 2">
    <name type="scientific">Solanum tuberosum</name>
    <name type="common">Potato</name>
    <dbReference type="NCBI Taxonomy" id="4113"/>
    <lineage>
        <taxon>Eukaryota</taxon>
        <taxon>Viridiplantae</taxon>
        <taxon>Streptophyta</taxon>
        <taxon>Embryophyta</taxon>
        <taxon>Tracheophyta</taxon>
        <taxon>Spermatophyta</taxon>
        <taxon>Magnoliopsida</taxon>
        <taxon>eudicotyledons</taxon>
        <taxon>Gunneridae</taxon>
        <taxon>Pentapetalae</taxon>
        <taxon>asterids</taxon>
        <taxon>lamiids</taxon>
        <taxon>Solanales</taxon>
        <taxon>Solanaceae</taxon>
        <taxon>Solanoideae</taxon>
        <taxon>Solaneae</taxon>
        <taxon>Solanum</taxon>
    </lineage>
</organism>
<evidence type="ECO:0000313" key="1">
    <source>
        <dbReference type="EnsemblPlants" id="PGSC0003DMT400022158"/>
    </source>
</evidence>
<gene>
    <name evidence="1" type="primary">LOC107058997</name>
</gene>
<keyword evidence="2" id="KW-1185">Reference proteome</keyword>
<accession>M1AGA6</accession>
<sequence>MRDVHPFGLRILYSHWTKHLHMVEQRHGKKTMKFHSHDCQGKLHFVNSFAFGWNWN</sequence>
<name>M1AGA6_SOLTU</name>
<dbReference type="AlphaFoldDB" id="M1AGA6"/>
<dbReference type="Gramene" id="PGSC0003DMT400022158">
    <property type="protein sequence ID" value="PGSC0003DMT400022158"/>
    <property type="gene ID" value="PGSC0003DMG400008596"/>
</dbReference>
<dbReference type="Proteomes" id="UP000011115">
    <property type="component" value="Unassembled WGS sequence"/>
</dbReference>
<dbReference type="OrthoDB" id="1291980at2759"/>
<reference evidence="1" key="2">
    <citation type="submission" date="2015-06" db="UniProtKB">
        <authorList>
            <consortium name="EnsemblPlants"/>
        </authorList>
    </citation>
    <scope>IDENTIFICATION</scope>
    <source>
        <strain evidence="1">DM1-3 516 R44</strain>
    </source>
</reference>
<reference evidence="2" key="1">
    <citation type="journal article" date="2011" name="Nature">
        <title>Genome sequence and analysis of the tuber crop potato.</title>
        <authorList>
            <consortium name="The Potato Genome Sequencing Consortium"/>
        </authorList>
    </citation>
    <scope>NUCLEOTIDE SEQUENCE [LARGE SCALE GENOMIC DNA]</scope>
    <source>
        <strain evidence="2">cv. DM1-3 516 R44</strain>
    </source>
</reference>
<protein>
    <submittedName>
        <fullName evidence="1">Cc-nbs-lrr resistance protein</fullName>
    </submittedName>
</protein>
<dbReference type="EnsemblPlants" id="PGSC0003DMT400022158">
    <property type="protein sequence ID" value="PGSC0003DMT400022158"/>
    <property type="gene ID" value="PGSC0003DMG400008596"/>
</dbReference>
<evidence type="ECO:0000313" key="2">
    <source>
        <dbReference type="Proteomes" id="UP000011115"/>
    </source>
</evidence>
<dbReference type="ExpressionAtlas" id="M1AGA6">
    <property type="expression patterns" value="baseline"/>
</dbReference>